<dbReference type="EMBL" id="JASHIF010000015">
    <property type="protein sequence ID" value="MDI9860960.1"/>
    <property type="molecule type" value="Genomic_DNA"/>
</dbReference>
<evidence type="ECO:0000313" key="2">
    <source>
        <dbReference type="EMBL" id="MDI9860960.1"/>
    </source>
</evidence>
<organism evidence="2 3">
    <name type="scientific">Flectobacillus roseus</name>
    <dbReference type="NCBI Taxonomy" id="502259"/>
    <lineage>
        <taxon>Bacteria</taxon>
        <taxon>Pseudomonadati</taxon>
        <taxon>Bacteroidota</taxon>
        <taxon>Cytophagia</taxon>
        <taxon>Cytophagales</taxon>
        <taxon>Flectobacillaceae</taxon>
        <taxon>Flectobacillus</taxon>
    </lineage>
</organism>
<comment type="caution">
    <text evidence="2">The sequence shown here is derived from an EMBL/GenBank/DDBJ whole genome shotgun (WGS) entry which is preliminary data.</text>
</comment>
<dbReference type="SUPFAM" id="SSF50985">
    <property type="entry name" value="RCC1/BLIP-II"/>
    <property type="match status" value="1"/>
</dbReference>
<name>A0ABT6YBM0_9BACT</name>
<gene>
    <name evidence="2" type="ORF">QM524_17220</name>
</gene>
<proteinExistence type="predicted"/>
<evidence type="ECO:0000313" key="3">
    <source>
        <dbReference type="Proteomes" id="UP001236507"/>
    </source>
</evidence>
<protein>
    <submittedName>
        <fullName evidence="2">Uncharacterized protein</fullName>
    </submittedName>
</protein>
<feature type="signal peptide" evidence="1">
    <location>
        <begin position="1"/>
        <end position="26"/>
    </location>
</feature>
<feature type="chain" id="PRO_5045722742" evidence="1">
    <location>
        <begin position="27"/>
        <end position="678"/>
    </location>
</feature>
<sequence length="678" mass="72893">MRRNYIIIKYLAVLLVSLLTSGTLVAQDLGAPAYSKLTWDHISSVLQDATSASSIGLTTDKKIYVWGTNASYTIHSRFTTATGSAEPLWQMTPYYVPSPSGQTMKKVRIHGNSTTSGYSPPTFFALSESGNLYAWGHNSGLLQNAWTNNGTTYYTDSTRIKRVPVQISILGESNFVDFDVPRKGIDYWIAIGASGKAYHIGYLGVAGTTTAFNALPNPVGVDAGFKYTNVWVSPINTTPFIYLKGNNGKIYYTGVMLPAYNTGVPSLFSYNTPTPTVTPNEQNGNIIVINPREVPFPAGEDIISMKLTKGNSYGYTNYALSASGKAYVTGLWRIWFNRGGRPPYEDYRTYVVAPLKTPPVLDTDYHARFVNSGNIDSLYTLKVFKEVALPPGATKIIEIETPSREDAETQATLVVGDDNKVWWSGTNGAVSRNVISSGNYLSLAYASGFTVNDRCRDVYNAHTTNTLQWNVEAVNYKGASKLFRSADYASGTQLGIVSKTGRGYFAGEMTANTGTGKIFGYEYSYYPVPIANELLANCNPSPGSGGPWSDGPVVPTNTAVGALDCGKTQLTPAPIAGIASQLDLVVTINVSTAGTFTPITVSGSGMTLANDINSVTTGTIGIQTFHIPIRYDGTALGTLNFTIGSAGSCSADLTKSPKKAIVDIWTLDCIPTQGPSLK</sequence>
<accession>A0ABT6YBM0</accession>
<dbReference type="Gene3D" id="2.130.10.30">
    <property type="entry name" value="Regulator of chromosome condensation 1/beta-lactamase-inhibitor protein II"/>
    <property type="match status" value="1"/>
</dbReference>
<evidence type="ECO:0000256" key="1">
    <source>
        <dbReference type="SAM" id="SignalP"/>
    </source>
</evidence>
<dbReference type="RefSeq" id="WP_283345527.1">
    <property type="nucleotide sequence ID" value="NZ_JASHIF010000015.1"/>
</dbReference>
<dbReference type="InterPro" id="IPR009091">
    <property type="entry name" value="RCC1/BLIP-II"/>
</dbReference>
<dbReference type="Proteomes" id="UP001236507">
    <property type="component" value="Unassembled WGS sequence"/>
</dbReference>
<keyword evidence="1" id="KW-0732">Signal</keyword>
<keyword evidence="3" id="KW-1185">Reference proteome</keyword>
<reference evidence="2 3" key="1">
    <citation type="submission" date="2023-05" db="EMBL/GenBank/DDBJ databases">
        <title>Novel species of genus Flectobacillus isolated from stream in China.</title>
        <authorList>
            <person name="Lu H."/>
        </authorList>
    </citation>
    <scope>NUCLEOTIDE SEQUENCE [LARGE SCALE GENOMIC DNA]</scope>
    <source>
        <strain evidence="2 3">KCTC 42575</strain>
    </source>
</reference>